<evidence type="ECO:0000313" key="1">
    <source>
        <dbReference type="EMBL" id="ARJ07586.1"/>
    </source>
</evidence>
<dbReference type="KEGG" id="cphy:B5808_19525"/>
<sequence length="256" mass="27371">MLNKVPAITALFWVAKVLTTGMGETASDFLVTTIDPVVAVGLGFVVFAGLLVLQLTRKRYIPWVYWSTVAMVSVFGTMAADIVHVELGIPYTVSTAVFALTLAAVFLVWWLLEGDLSIHSITTTRREILYWATVLTTFALGTAAGDWTATVLNLGYLTSGLVFLACIVIPAAAYLFFSANPIITFWIAYILTRPLGASFADWLGVTPSRGGVGLGTGTITLVLLAAIVACVTVMTRRRSRTGLNGPGLPPVQRLAA</sequence>
<dbReference type="Proteomes" id="UP000192775">
    <property type="component" value="Plasmid unnamed1"/>
</dbReference>
<accession>A0A1X9LQX3</accession>
<organism evidence="1 2">
    <name type="scientific">Cnuibacter physcomitrellae</name>
    <dbReference type="NCBI Taxonomy" id="1619308"/>
    <lineage>
        <taxon>Bacteria</taxon>
        <taxon>Bacillati</taxon>
        <taxon>Actinomycetota</taxon>
        <taxon>Actinomycetes</taxon>
        <taxon>Micrococcales</taxon>
        <taxon>Microbacteriaceae</taxon>
        <taxon>Cnuibacter</taxon>
    </lineage>
</organism>
<dbReference type="EMBL" id="CP020716">
    <property type="protein sequence ID" value="ARJ07586.1"/>
    <property type="molecule type" value="Genomic_DNA"/>
</dbReference>
<dbReference type="InterPro" id="IPR007136">
    <property type="entry name" value="DUF347"/>
</dbReference>
<dbReference type="RefSeq" id="WP_085021721.1">
    <property type="nucleotide sequence ID" value="NZ_BMHD01000003.1"/>
</dbReference>
<proteinExistence type="predicted"/>
<keyword evidence="2" id="KW-1185">Reference proteome</keyword>
<protein>
    <submittedName>
        <fullName evidence="1">Uncharacterized protein</fullName>
    </submittedName>
</protein>
<gene>
    <name evidence="1" type="ORF">B5808_19525</name>
</gene>
<geneLocation type="plasmid" evidence="1">
    <name>unnamed1</name>
</geneLocation>
<dbReference type="Pfam" id="PF03988">
    <property type="entry name" value="DUF347"/>
    <property type="match status" value="4"/>
</dbReference>
<keyword evidence="1" id="KW-0614">Plasmid</keyword>
<name>A0A1X9LQX3_9MICO</name>
<reference evidence="1 2" key="1">
    <citation type="submission" date="2017-04" db="EMBL/GenBank/DDBJ databases">
        <authorList>
            <person name="Afonso C.L."/>
            <person name="Miller P.J."/>
            <person name="Scott M.A."/>
            <person name="Spackman E."/>
            <person name="Goraichik I."/>
            <person name="Dimitrov K.M."/>
            <person name="Suarez D.L."/>
            <person name="Swayne D.E."/>
        </authorList>
    </citation>
    <scope>NUCLEOTIDE SEQUENCE [LARGE SCALE GENOMIC DNA]</scope>
    <source>
        <strain evidence="2">XA(T)</strain>
        <plasmid evidence="2">Plasmid unnamed1</plasmid>
    </source>
</reference>
<dbReference type="AlphaFoldDB" id="A0A1X9LQX3"/>
<evidence type="ECO:0000313" key="2">
    <source>
        <dbReference type="Proteomes" id="UP000192775"/>
    </source>
</evidence>